<keyword evidence="3" id="KW-0862">Zinc</keyword>
<reference evidence="8 9" key="1">
    <citation type="submission" date="2018-06" db="EMBL/GenBank/DDBJ databases">
        <title>Comparative genomics of downy mildews reveals potential adaptations to biotrophy.</title>
        <authorList>
            <person name="Fletcher K."/>
            <person name="Klosterman S.J."/>
            <person name="Derevnina L."/>
            <person name="Martin F."/>
            <person name="Koike S."/>
            <person name="Reyes Chin-Wo S."/>
            <person name="Mou B."/>
            <person name="Michelmore R."/>
        </authorList>
    </citation>
    <scope>NUCLEOTIDE SEQUENCE [LARGE SCALE GENOMIC DNA]</scope>
    <source>
        <strain evidence="7 9">R13</strain>
        <strain evidence="6 8">R14</strain>
    </source>
</reference>
<protein>
    <recommendedName>
        <fullName evidence="5">RING-type domain-containing protein</fullName>
    </recommendedName>
</protein>
<dbReference type="STRING" id="542832.A0A3M6VFP0"/>
<feature type="domain" description="RING-type" evidence="5">
    <location>
        <begin position="39"/>
        <end position="80"/>
    </location>
</feature>
<dbReference type="PANTHER" id="PTHR14155:SF627">
    <property type="entry name" value="OS06G0192800 PROTEIN"/>
    <property type="match status" value="1"/>
</dbReference>
<dbReference type="PROSITE" id="PS50089">
    <property type="entry name" value="ZF_RING_2"/>
    <property type="match status" value="1"/>
</dbReference>
<evidence type="ECO:0000313" key="7">
    <source>
        <dbReference type="EMBL" id="RQM09555.1"/>
    </source>
</evidence>
<dbReference type="EMBL" id="QLLG01000262">
    <property type="protein sequence ID" value="RMX65177.1"/>
    <property type="molecule type" value="Genomic_DNA"/>
</dbReference>
<dbReference type="EMBL" id="QKXF01000687">
    <property type="protein sequence ID" value="RQM09555.1"/>
    <property type="molecule type" value="Genomic_DNA"/>
</dbReference>
<keyword evidence="8" id="KW-1185">Reference proteome</keyword>
<sequence length="168" mass="18705">MIPIPTAQLLPQTAADILPRSYIPNKDPNTGMDTTNAECAYCHKNLFEKDIVKQPQCGHLFHANCIENHLQKSNSCPVCHMQVLFPAVAAGSVYPSTQLPPRAVPMATAFTPAEGTNSSDYAMCRECGQPFYRDPSKVRPETNAWYRCHRCAQTDIVDFIRGSFCILQ</sequence>
<dbReference type="SUPFAM" id="SSF57850">
    <property type="entry name" value="RING/U-box"/>
    <property type="match status" value="1"/>
</dbReference>
<dbReference type="OrthoDB" id="8062037at2759"/>
<dbReference type="VEuPathDB" id="FungiDB:DD237_003265"/>
<dbReference type="Pfam" id="PF13639">
    <property type="entry name" value="zf-RING_2"/>
    <property type="match status" value="1"/>
</dbReference>
<gene>
    <name evidence="7" type="ORF">DD237_003265</name>
    <name evidence="6" type="ORF">DD238_002543</name>
</gene>
<dbReference type="Proteomes" id="UP000282087">
    <property type="component" value="Unassembled WGS sequence"/>
</dbReference>
<name>A0A3M6VFP0_9STRA</name>
<comment type="caution">
    <text evidence="6">The sequence shown here is derived from an EMBL/GenBank/DDBJ whole genome shotgun (WGS) entry which is preliminary data.</text>
</comment>
<evidence type="ECO:0000256" key="3">
    <source>
        <dbReference type="ARBA" id="ARBA00022833"/>
    </source>
</evidence>
<organism evidence="6 8">
    <name type="scientific">Peronospora effusa</name>
    <dbReference type="NCBI Taxonomy" id="542832"/>
    <lineage>
        <taxon>Eukaryota</taxon>
        <taxon>Sar</taxon>
        <taxon>Stramenopiles</taxon>
        <taxon>Oomycota</taxon>
        <taxon>Peronosporomycetes</taxon>
        <taxon>Peronosporales</taxon>
        <taxon>Peronosporaceae</taxon>
        <taxon>Peronospora</taxon>
    </lineage>
</organism>
<evidence type="ECO:0000259" key="5">
    <source>
        <dbReference type="PROSITE" id="PS50089"/>
    </source>
</evidence>
<evidence type="ECO:0000256" key="4">
    <source>
        <dbReference type="PROSITE-ProRule" id="PRU00175"/>
    </source>
</evidence>
<keyword evidence="1" id="KW-0479">Metal-binding</keyword>
<dbReference type="InterPro" id="IPR001841">
    <property type="entry name" value="Znf_RING"/>
</dbReference>
<evidence type="ECO:0000313" key="9">
    <source>
        <dbReference type="Proteomes" id="UP000286097"/>
    </source>
</evidence>
<accession>A0A3M6VFP0</accession>
<dbReference type="Gene3D" id="3.30.40.10">
    <property type="entry name" value="Zinc/RING finger domain, C3HC4 (zinc finger)"/>
    <property type="match status" value="1"/>
</dbReference>
<dbReference type="InterPro" id="IPR013083">
    <property type="entry name" value="Znf_RING/FYVE/PHD"/>
</dbReference>
<dbReference type="AlphaFoldDB" id="A0A3M6VFP0"/>
<evidence type="ECO:0000313" key="8">
    <source>
        <dbReference type="Proteomes" id="UP000282087"/>
    </source>
</evidence>
<evidence type="ECO:0000256" key="1">
    <source>
        <dbReference type="ARBA" id="ARBA00022723"/>
    </source>
</evidence>
<keyword evidence="2 4" id="KW-0863">Zinc-finger</keyword>
<dbReference type="Proteomes" id="UP000286097">
    <property type="component" value="Unassembled WGS sequence"/>
</dbReference>
<dbReference type="SMART" id="SM00184">
    <property type="entry name" value="RING"/>
    <property type="match status" value="1"/>
</dbReference>
<proteinExistence type="predicted"/>
<dbReference type="PANTHER" id="PTHR14155">
    <property type="entry name" value="RING FINGER DOMAIN-CONTAINING"/>
    <property type="match status" value="1"/>
</dbReference>
<evidence type="ECO:0000313" key="6">
    <source>
        <dbReference type="EMBL" id="RMX65177.1"/>
    </source>
</evidence>
<dbReference type="InterPro" id="IPR053238">
    <property type="entry name" value="RING-H2_zinc_finger"/>
</dbReference>
<dbReference type="GO" id="GO:0008270">
    <property type="term" value="F:zinc ion binding"/>
    <property type="evidence" value="ECO:0007669"/>
    <property type="project" value="UniProtKB-KW"/>
</dbReference>
<evidence type="ECO:0000256" key="2">
    <source>
        <dbReference type="ARBA" id="ARBA00022771"/>
    </source>
</evidence>